<gene>
    <name evidence="6" type="primary">fabD</name>
    <name evidence="6" type="ORF">C4A77_05600</name>
</gene>
<dbReference type="Gene3D" id="3.30.70.250">
    <property type="entry name" value="Malonyl-CoA ACP transacylase, ACP-binding"/>
    <property type="match status" value="1"/>
</dbReference>
<dbReference type="InterPro" id="IPR049489">
    <property type="entry name" value="FabD-like_helical_ins"/>
</dbReference>
<dbReference type="GO" id="GO:0006633">
    <property type="term" value="P:fatty acid biosynthetic process"/>
    <property type="evidence" value="ECO:0007669"/>
    <property type="project" value="TreeGrafter"/>
</dbReference>
<dbReference type="EMBL" id="PRKQ01000004">
    <property type="protein sequence ID" value="PPB10642.1"/>
    <property type="molecule type" value="Genomic_DNA"/>
</dbReference>
<comment type="caution">
    <text evidence="6">The sequence shown here is derived from an EMBL/GenBank/DDBJ whole genome shotgun (WGS) entry which is preliminary data.</text>
</comment>
<name>A0AAP8QFM2_BRELA</name>
<evidence type="ECO:0000313" key="6">
    <source>
        <dbReference type="EMBL" id="PPB10642.1"/>
    </source>
</evidence>
<feature type="domain" description="Malonyl-CoA:ACP transacylase (MAT)" evidence="5">
    <location>
        <begin position="8"/>
        <end position="294"/>
    </location>
</feature>
<proteinExistence type="predicted"/>
<dbReference type="InterPro" id="IPR001227">
    <property type="entry name" value="Ac_transferase_dom_sf"/>
</dbReference>
<dbReference type="SUPFAM" id="SSF52151">
    <property type="entry name" value="FabD/lysophospholipase-like"/>
    <property type="match status" value="2"/>
</dbReference>
<dbReference type="CDD" id="cd04742">
    <property type="entry name" value="NPD_FabD"/>
    <property type="match status" value="1"/>
</dbReference>
<evidence type="ECO:0000256" key="4">
    <source>
        <dbReference type="ARBA" id="ARBA00048462"/>
    </source>
</evidence>
<dbReference type="InterPro" id="IPR016035">
    <property type="entry name" value="Acyl_Trfase/lysoPLipase"/>
</dbReference>
<keyword evidence="2" id="KW-0808">Transferase</keyword>
<dbReference type="RefSeq" id="WP_104031067.1">
    <property type="nucleotide sequence ID" value="NZ_PRKQ01000004.1"/>
</dbReference>
<dbReference type="Gene3D" id="3.20.20.70">
    <property type="entry name" value="Aldolase class I"/>
    <property type="match status" value="1"/>
</dbReference>
<dbReference type="NCBIfam" id="TIGR02814">
    <property type="entry name" value="pfaD_fam"/>
    <property type="match status" value="1"/>
</dbReference>
<dbReference type="SUPFAM" id="SSF55048">
    <property type="entry name" value="Probable ACP-binding domain of malonyl-CoA ACP transacylase"/>
    <property type="match status" value="1"/>
</dbReference>
<accession>A0AAP8QFM2</accession>
<dbReference type="SMART" id="SM00827">
    <property type="entry name" value="PKS_AT"/>
    <property type="match status" value="2"/>
</dbReference>
<dbReference type="PANTHER" id="PTHR42681:SF1">
    <property type="entry name" value="MALONYL-COA-ACYL CARRIER PROTEIN TRANSACYLASE, MITOCHONDRIAL"/>
    <property type="match status" value="1"/>
</dbReference>
<dbReference type="InterPro" id="IPR013785">
    <property type="entry name" value="Aldolase_TIM"/>
</dbReference>
<keyword evidence="3" id="KW-0012">Acyltransferase</keyword>
<evidence type="ECO:0000259" key="5">
    <source>
        <dbReference type="SMART" id="SM00827"/>
    </source>
</evidence>
<dbReference type="GO" id="GO:0005829">
    <property type="term" value="C:cytosol"/>
    <property type="evidence" value="ECO:0007669"/>
    <property type="project" value="TreeGrafter"/>
</dbReference>
<comment type="catalytic activity">
    <reaction evidence="4">
        <text>holo-[ACP] + malonyl-CoA = malonyl-[ACP] + CoA</text>
        <dbReference type="Rhea" id="RHEA:41792"/>
        <dbReference type="Rhea" id="RHEA-COMP:9623"/>
        <dbReference type="Rhea" id="RHEA-COMP:9685"/>
        <dbReference type="ChEBI" id="CHEBI:57287"/>
        <dbReference type="ChEBI" id="CHEBI:57384"/>
        <dbReference type="ChEBI" id="CHEBI:64479"/>
        <dbReference type="ChEBI" id="CHEBI:78449"/>
        <dbReference type="EC" id="2.3.1.39"/>
    </reaction>
</comment>
<dbReference type="Gene3D" id="3.40.366.10">
    <property type="entry name" value="Malonyl-Coenzyme A Acyl Carrier Protein, domain 2"/>
    <property type="match status" value="2"/>
</dbReference>
<dbReference type="GO" id="GO:0004314">
    <property type="term" value="F:[acyl-carrier-protein] S-malonyltransferase activity"/>
    <property type="evidence" value="ECO:0007669"/>
    <property type="project" value="UniProtKB-EC"/>
</dbReference>
<evidence type="ECO:0000256" key="1">
    <source>
        <dbReference type="ARBA" id="ARBA00013258"/>
    </source>
</evidence>
<dbReference type="InterPro" id="IPR050858">
    <property type="entry name" value="Mal-CoA-ACP_Trans/PKS_FabD"/>
</dbReference>
<dbReference type="AlphaFoldDB" id="A0AAP8QFM2"/>
<dbReference type="InterPro" id="IPR004410">
    <property type="entry name" value="Malonyl_CoA-ACP_transAc_FabD"/>
</dbReference>
<dbReference type="InterPro" id="IPR016036">
    <property type="entry name" value="Malonyl_transacylase_ACP-bd"/>
</dbReference>
<evidence type="ECO:0000256" key="3">
    <source>
        <dbReference type="ARBA" id="ARBA00023315"/>
    </source>
</evidence>
<evidence type="ECO:0000256" key="2">
    <source>
        <dbReference type="ARBA" id="ARBA00022679"/>
    </source>
</evidence>
<feature type="domain" description="Malonyl-CoA:ACP transacylase (MAT)" evidence="5">
    <location>
        <begin position="336"/>
        <end position="624"/>
    </location>
</feature>
<sequence length="1110" mass="124795">MNPSIVFMYSGQGSQYYQMGRALFEQNNIFRSYMYELDAKVRELIGVSVRSELYEINKKMTEPFTRTLYTHVSIFMVEYAMTMVLLENGIVPDAVIGVSLGEFAAAVTAGVCSVDTALQSVVKQAQLVESRCEEGGMLAMLHHPSLFSSDPVLYENSELVSIHSENHFIVSGKKEHMALVEQHAKKKGIMCSKLPVTQGFHSSSIDPASDEYVAFLQKQLFLDPKITYISSVYGKPLREWNTDYFWKVIRKPIQFTEGIAFLQEEGNDRIYLDVGPSGTLFTMCKSMSILRKNQIVLPILTPYKTDLQNLDYILRNYAQKSATTVKKENKSMLAFVFPGQGSQKEGMGGDLFDQYPDITSQADSVLGYSIKELCLEDPLGRLQQTEYTQPALYTVNALMYLDTINEIGRKPDILAGHSLGEYNALFAAGAFDFVTGLRLVKKRGELMSQAVGGGMAAVIGIVEDKMKQILLQNQLDRIDIANLNSPKQLVISGLQSDIARAKLVFEAIEGITYIPLRVSGAFHSRHMLEAREQFEIYINSFVLSECTIPVLSNVHARLYQKNDMKMNLIRQITESVRWCETVQVLMGFEGIEVKEIGPGKVLTGLMRKITAEATPIYLPTEAKYEFAIPTISQPMSQQFNRDENRREGVEEIEEKPFVQQPEASVITTVGCKQFMQDYQLQYPYLAGGMYKGIASKELVVKLGKAGMMGFLGTGDLHLSQIEKSIQYIQRELHAGQAYGMNLLHTPDKQEREDQLVDLYIQYGIKAVEVSAYMSITSALIKYRAHGVKKLPDGTVSSTNRIIGKVSRPEMAEQFLRPAPEYLVEKMVRENKITRDQAHMLSTIPMADDLCIVADSGGPTDGVASYVLLPAMILLRDEMMRKYKYPKKVRIGAAGGIGTPEAAAAAFMLGADFILTGSINQCTVEAGTSDTVKDLLQQVQIQDTTYAPAGDRFETGAKVQVLKRGVFFPARANKLFELYSQYNSLEEINEKDKKLIQVKYFNRSFEEVYEKCKQNASQVEIDKAEKNQKYKMALIFKWYLAHSINVAIDGIPEQQVDYQIYCGPALGAFNRWVRGTSLESWKNRHVDEIGVKLMEETIKILDAKLRSFVMR</sequence>
<dbReference type="Proteomes" id="UP000239759">
    <property type="component" value="Unassembled WGS sequence"/>
</dbReference>
<protein>
    <recommendedName>
        <fullName evidence="1">[acyl-carrier-protein] S-malonyltransferase</fullName>
        <ecNumber evidence="1">2.3.1.39</ecNumber>
    </recommendedName>
</protein>
<evidence type="ECO:0000313" key="7">
    <source>
        <dbReference type="Proteomes" id="UP000239759"/>
    </source>
</evidence>
<dbReference type="SUPFAM" id="SSF51412">
    <property type="entry name" value="Inosine monophosphate dehydrogenase (IMPDH)"/>
    <property type="match status" value="1"/>
</dbReference>
<dbReference type="Pfam" id="PF00698">
    <property type="entry name" value="Acyl_transf_1"/>
    <property type="match status" value="2"/>
</dbReference>
<organism evidence="6 7">
    <name type="scientific">Brevibacillus laterosporus</name>
    <name type="common">Bacillus laterosporus</name>
    <dbReference type="NCBI Taxonomy" id="1465"/>
    <lineage>
        <taxon>Bacteria</taxon>
        <taxon>Bacillati</taxon>
        <taxon>Bacillota</taxon>
        <taxon>Bacilli</taxon>
        <taxon>Bacillales</taxon>
        <taxon>Paenibacillaceae</taxon>
        <taxon>Brevibacillus</taxon>
    </lineage>
</organism>
<dbReference type="NCBIfam" id="TIGR00128">
    <property type="entry name" value="fabD"/>
    <property type="match status" value="1"/>
</dbReference>
<dbReference type="InterPro" id="IPR014179">
    <property type="entry name" value="PfaD-like_TIM-barrel"/>
</dbReference>
<dbReference type="EC" id="2.3.1.39" evidence="1"/>
<dbReference type="PANTHER" id="PTHR42681">
    <property type="entry name" value="MALONYL-COA-ACYL CARRIER PROTEIN TRANSACYLASE, MITOCHONDRIAL"/>
    <property type="match status" value="1"/>
</dbReference>
<reference evidence="6 7" key="1">
    <citation type="submission" date="2018-02" db="EMBL/GenBank/DDBJ databases">
        <title>Comparative analysis of genomes of three Brevibacillus laterosporus strains producers of potent antimicrobials isolated from silage.</title>
        <authorList>
            <person name="Kojic M."/>
            <person name="Miljkovic M."/>
            <person name="Studholme D."/>
            <person name="Filipic B."/>
        </authorList>
    </citation>
    <scope>NUCLEOTIDE SEQUENCE [LARGE SCALE GENOMIC DNA]</scope>
    <source>
        <strain evidence="6 7">BGSP11</strain>
    </source>
</reference>
<dbReference type="InterPro" id="IPR014043">
    <property type="entry name" value="Acyl_transferase_dom"/>
</dbReference>
<dbReference type="Pfam" id="PF21607">
    <property type="entry name" value="FabD_helical_ins"/>
    <property type="match status" value="1"/>
</dbReference>